<proteinExistence type="predicted"/>
<sequence length="164" mass="17869">MTKSIREGSGSLNKPAFCTGLSLSLSGIVGGKVKTLGSEGSKGNGSVHLTQEYVEQVPNIGTVEVPVKLAGNVINEEGNEEENSEEESIEEDTDIDGIRRRLEFEDSVDESDKKIYESDNDAALDDNNEFDVNLQFNFGRVRNTYLPKDFVPAACEEDSGTNSE</sequence>
<dbReference type="EMBL" id="CAEKDK010000005">
    <property type="protein sequence ID" value="CAB4279373.1"/>
    <property type="molecule type" value="Genomic_DNA"/>
</dbReference>
<accession>A0A6J5UU05</accession>
<feature type="compositionally biased region" description="Acidic residues" evidence="1">
    <location>
        <begin position="77"/>
        <end position="95"/>
    </location>
</feature>
<dbReference type="Proteomes" id="UP000507222">
    <property type="component" value="Unassembled WGS sequence"/>
</dbReference>
<protein>
    <submittedName>
        <fullName evidence="2">Uncharacterized protein</fullName>
    </submittedName>
</protein>
<dbReference type="AlphaFoldDB" id="A0A6J5UU05"/>
<evidence type="ECO:0000256" key="1">
    <source>
        <dbReference type="SAM" id="MobiDB-lite"/>
    </source>
</evidence>
<gene>
    <name evidence="2" type="ORF">CURHAP_LOCUS31611</name>
</gene>
<evidence type="ECO:0000313" key="3">
    <source>
        <dbReference type="Proteomes" id="UP000507222"/>
    </source>
</evidence>
<feature type="region of interest" description="Disordered" evidence="1">
    <location>
        <begin position="74"/>
        <end position="98"/>
    </location>
</feature>
<reference evidence="2 3" key="1">
    <citation type="submission" date="2020-05" db="EMBL/GenBank/DDBJ databases">
        <authorList>
            <person name="Campoy J."/>
            <person name="Schneeberger K."/>
            <person name="Spophaly S."/>
        </authorList>
    </citation>
    <scope>NUCLEOTIDE SEQUENCE [LARGE SCALE GENOMIC DNA]</scope>
    <source>
        <strain evidence="2">PruArmRojPasFocal</strain>
    </source>
</reference>
<evidence type="ECO:0000313" key="2">
    <source>
        <dbReference type="EMBL" id="CAB4279373.1"/>
    </source>
</evidence>
<organism evidence="2 3">
    <name type="scientific">Prunus armeniaca</name>
    <name type="common">Apricot</name>
    <name type="synonym">Armeniaca vulgaris</name>
    <dbReference type="NCBI Taxonomy" id="36596"/>
    <lineage>
        <taxon>Eukaryota</taxon>
        <taxon>Viridiplantae</taxon>
        <taxon>Streptophyta</taxon>
        <taxon>Embryophyta</taxon>
        <taxon>Tracheophyta</taxon>
        <taxon>Spermatophyta</taxon>
        <taxon>Magnoliopsida</taxon>
        <taxon>eudicotyledons</taxon>
        <taxon>Gunneridae</taxon>
        <taxon>Pentapetalae</taxon>
        <taxon>rosids</taxon>
        <taxon>fabids</taxon>
        <taxon>Rosales</taxon>
        <taxon>Rosaceae</taxon>
        <taxon>Amygdaloideae</taxon>
        <taxon>Amygdaleae</taxon>
        <taxon>Prunus</taxon>
    </lineage>
</organism>
<name>A0A6J5UU05_PRUAR</name>